<dbReference type="InterPro" id="IPR006311">
    <property type="entry name" value="TAT_signal"/>
</dbReference>
<dbReference type="RefSeq" id="WP_211294538.1">
    <property type="nucleotide sequence ID" value="NZ_PGFB01000004.1"/>
</dbReference>
<keyword evidence="2" id="KW-0472">Membrane</keyword>
<evidence type="ECO:0000259" key="3">
    <source>
        <dbReference type="Pfam" id="PF00149"/>
    </source>
</evidence>
<dbReference type="SUPFAM" id="SSF49899">
    <property type="entry name" value="Concanavalin A-like lectins/glucanases"/>
    <property type="match status" value="1"/>
</dbReference>
<feature type="domain" description="Calcineurin-like phosphoesterase" evidence="3">
    <location>
        <begin position="58"/>
        <end position="276"/>
    </location>
</feature>
<evidence type="ECO:0000313" key="4">
    <source>
        <dbReference type="EMBL" id="PJJ61526.1"/>
    </source>
</evidence>
<dbReference type="AlphaFoldDB" id="A0A2M9BU94"/>
<evidence type="ECO:0000256" key="1">
    <source>
        <dbReference type="SAM" id="MobiDB-lite"/>
    </source>
</evidence>
<dbReference type="PROSITE" id="PS51318">
    <property type="entry name" value="TAT"/>
    <property type="match status" value="1"/>
</dbReference>
<dbReference type="PANTHER" id="PTHR43143:SF5">
    <property type="entry name" value="SECRETED PROTEIN"/>
    <property type="match status" value="1"/>
</dbReference>
<dbReference type="InterPro" id="IPR013783">
    <property type="entry name" value="Ig-like_fold"/>
</dbReference>
<feature type="compositionally biased region" description="Pro residues" evidence="1">
    <location>
        <begin position="775"/>
        <end position="793"/>
    </location>
</feature>
<dbReference type="Gene3D" id="3.60.21.10">
    <property type="match status" value="1"/>
</dbReference>
<accession>A0A2M9BU94</accession>
<dbReference type="EMBL" id="PGFB01000004">
    <property type="protein sequence ID" value="PJJ61526.1"/>
    <property type="molecule type" value="Genomic_DNA"/>
</dbReference>
<dbReference type="GO" id="GO:0016787">
    <property type="term" value="F:hydrolase activity"/>
    <property type="evidence" value="ECO:0007669"/>
    <property type="project" value="InterPro"/>
</dbReference>
<dbReference type="GO" id="GO:0005975">
    <property type="term" value="P:carbohydrate metabolic process"/>
    <property type="evidence" value="ECO:0007669"/>
    <property type="project" value="UniProtKB-ARBA"/>
</dbReference>
<protein>
    <submittedName>
        <fullName evidence="4">Calcineurin-like phosphoesterase family protein</fullName>
    </submittedName>
</protein>
<reference evidence="4 5" key="1">
    <citation type="submission" date="2017-11" db="EMBL/GenBank/DDBJ databases">
        <title>Genomic Encyclopedia of Archaeal and Bacterial Type Strains, Phase II (KMG-II): From Individual Species to Whole Genera.</title>
        <authorList>
            <person name="Goeker M."/>
        </authorList>
    </citation>
    <scope>NUCLEOTIDE SEQUENCE [LARGE SCALE GENOMIC DNA]</scope>
    <source>
        <strain evidence="4 5">DSM 25625</strain>
    </source>
</reference>
<dbReference type="InterPro" id="IPR013320">
    <property type="entry name" value="ConA-like_dom_sf"/>
</dbReference>
<dbReference type="InterPro" id="IPR051918">
    <property type="entry name" value="STPP_CPPED1"/>
</dbReference>
<dbReference type="Pfam" id="PF00149">
    <property type="entry name" value="Metallophos"/>
    <property type="match status" value="1"/>
</dbReference>
<dbReference type="PANTHER" id="PTHR43143">
    <property type="entry name" value="METALLOPHOSPHOESTERASE, CALCINEURIN SUPERFAMILY"/>
    <property type="match status" value="1"/>
</dbReference>
<dbReference type="SUPFAM" id="SSF56300">
    <property type="entry name" value="Metallo-dependent phosphatases"/>
    <property type="match status" value="1"/>
</dbReference>
<proteinExistence type="predicted"/>
<name>A0A2M9BU94_9MICO</name>
<dbReference type="Gene3D" id="2.60.40.10">
    <property type="entry name" value="Immunoglobulins"/>
    <property type="match status" value="1"/>
</dbReference>
<keyword evidence="2" id="KW-0812">Transmembrane</keyword>
<comment type="caution">
    <text evidence="4">The sequence shown here is derived from an EMBL/GenBank/DDBJ whole genome shotgun (WGS) entry which is preliminary data.</text>
</comment>
<dbReference type="InterPro" id="IPR004843">
    <property type="entry name" value="Calcineurin-like_PHP"/>
</dbReference>
<dbReference type="Pfam" id="PF13385">
    <property type="entry name" value="Laminin_G_3"/>
    <property type="match status" value="1"/>
</dbReference>
<keyword evidence="5" id="KW-1185">Reference proteome</keyword>
<evidence type="ECO:0000256" key="2">
    <source>
        <dbReference type="SAM" id="Phobius"/>
    </source>
</evidence>
<organism evidence="4 5">
    <name type="scientific">Compostimonas suwonensis</name>
    <dbReference type="NCBI Taxonomy" id="1048394"/>
    <lineage>
        <taxon>Bacteria</taxon>
        <taxon>Bacillati</taxon>
        <taxon>Actinomycetota</taxon>
        <taxon>Actinomycetes</taxon>
        <taxon>Micrococcales</taxon>
        <taxon>Microbacteriaceae</taxon>
        <taxon>Compostimonas</taxon>
    </lineage>
</organism>
<sequence>MPSTPAAEPAGSTTQRRRIRAVAGVAAGALAVGLLAAVPIASAQAADPAEGDLASRFTFAVLPDTQFYSRYSSDQFIPRYGSDPFQAQTAWLAENSDELDIPFVAHLGDIVDRVGTQNEWEAADTAMATLDDAELPYSILAGNHDVRNSNDYLYDDQYDLGNEPFLRWFGPDRAETQSTYEGSDPTGMNQYHIFEAEGQQFMVLALSWRASDATLAWADDVMAAHPTVPVILTTHQVIDIAADAVSPKETEYGLRLWDELIRSNDQIFMTLNGHFHGSSRLEKTNDAGHTVTEIVMDYQMAYEGGNGYLGLFEFDLTNGTIEVQTGSPWVVAKPQDSLTSYDQAFLEGPNQEFTLDVDFADRFSGFNPGFRAGQADTPSLSQRARDILLDGFSGPDPISTEAPGNESDFVEVPGTLAHWRFNGLDGVVDGDVTIPDVAGDNDLHRVDPADTNAVGAEWSDVTVQSDDVQGFSSDGSAVCFANSDQTIDDDNPDDLVKGRFSYLTTDADAPVNNADFSKGYTVETFVKMDSRWDATANGWSKYIVHTGNRSKIEGFGRTQWDWTASPTALGISNLREFQWTAVPADPTKGDKTNWSGEIMVDSWAHVAIVNDPVTGTITMYVDGAPVLRNAIDAAGLADNDDMPWILGSDWVDDAARNGWNGCIGETRIIDHPTTPEQWLTQRADLTGFAVADAPEGTLPWDAEVTELSGTGLPGAEVRLAGSLTGTQTIDENGEWTLAFPEPLGAGAYELSLVQALGSRESEPVMIDFGIAAEPTPEPTDTPAPTDTPEPTDAPRPSSTPAAPAGSNGSDEPTGLAATGVELSPLVPLGAVLALLLGAAAVFVIRRPRSRA</sequence>
<feature type="region of interest" description="Disordered" evidence="1">
    <location>
        <begin position="771"/>
        <end position="815"/>
    </location>
</feature>
<dbReference type="Gene3D" id="2.60.120.200">
    <property type="match status" value="1"/>
</dbReference>
<feature type="transmembrane region" description="Helical" evidence="2">
    <location>
        <begin position="825"/>
        <end position="844"/>
    </location>
</feature>
<feature type="compositionally biased region" description="Low complexity" evidence="1">
    <location>
        <begin position="794"/>
        <end position="809"/>
    </location>
</feature>
<gene>
    <name evidence="4" type="ORF">CLV54_2471</name>
</gene>
<dbReference type="InterPro" id="IPR029052">
    <property type="entry name" value="Metallo-depent_PP-like"/>
</dbReference>
<dbReference type="Proteomes" id="UP000230161">
    <property type="component" value="Unassembled WGS sequence"/>
</dbReference>
<keyword evidence="2" id="KW-1133">Transmembrane helix</keyword>
<evidence type="ECO:0000313" key="5">
    <source>
        <dbReference type="Proteomes" id="UP000230161"/>
    </source>
</evidence>